<dbReference type="GeneID" id="24561630"/>
<name>A0A061BKF3_BABBI</name>
<protein>
    <recommendedName>
        <fullName evidence="3">C3H1-type domain-containing protein</fullName>
    </recommendedName>
</protein>
<proteinExistence type="predicted"/>
<reference evidence="2" key="2">
    <citation type="submission" date="2014-06" db="EMBL/GenBank/DDBJ databases">
        <authorList>
            <person name="Aslett M."/>
            <person name="De Silva Nishadi"/>
        </authorList>
    </citation>
    <scope>NUCLEOTIDE SEQUENCE</scope>
    <source>
        <strain evidence="2">Bond</strain>
    </source>
</reference>
<accession>A0A061BKF3</accession>
<keyword evidence="1" id="KW-1133">Transmembrane helix</keyword>
<evidence type="ECO:0000313" key="2">
    <source>
        <dbReference type="EMBL" id="CDR71403.1"/>
    </source>
</evidence>
<evidence type="ECO:0008006" key="3">
    <source>
        <dbReference type="Google" id="ProtNLM"/>
    </source>
</evidence>
<feature type="transmembrane region" description="Helical" evidence="1">
    <location>
        <begin position="1669"/>
        <end position="1690"/>
    </location>
</feature>
<dbReference type="RefSeq" id="XP_012770353.1">
    <property type="nucleotide sequence ID" value="XM_012914899.1"/>
</dbReference>
<gene>
    <name evidence="2" type="ORF">BBBOND_0000530</name>
</gene>
<sequence>MGFLSGVLGAVKDDPSVTTYYTNMDKTLKTIKDSMHKSGGLSKAVKAVSTALGEWDGEVTGRTENIKNCLNVLTNYNIPRITKALKSLRDLKGSTISQVADALDTCITEARNMSKDFLFAKASCSKLDTNLQNTLQPAISDVEVQVRAFVSAATNEELKSMLQYAEWQLEQLQTQVHGEVMSRVSDLSTNINIKFESQIKTKIEDINSRLKNHLGALNAWRENATDAVAKALEIVKEITNVLNCKEAQTEEEKRRHTPKKKAAVEEAAKKLNDKAEILIRAITTAKKLADQQTTAALESVMFLNEAVRDGLHLVKQEIQMSIWNYVREYVDVVRNEVTKIKDYGPGLLKIETEVQKWAADFSGADKFGEKVEEWVKGILEKDEYVKKLFTTYVDVNFEVKRAGVADVLKRQLVDGYIDLAGQAVEEQIQQIGSTHPDAKITGYLDAVESGINIFVQQLEGKVKDGSIHDVATKIAKAIQNNEEIVIYGKRADRPDRLFINAVKYALNQLLGVASQHSANLKWLIGQGNKEGNMKNVDAALGVANKLHENLVTATAGSSTDQALLPGLGKKKELADYYFNKDIDEALGQQLPQGYDLNGLTTTKIDISKTTTFKTYTGCIKQPVPSSGLTGKGDQEGSLPKAIGDIREKVNAELDNIKYPAHPSNGKPITTDTISMAYGEFDSSFRRFVNGITKLVGDNNSLSEDKTLLDYLKMLDRILKDDDSVYLGTIENLTKIYNDLNHLQNSAVSSLETEARNFYNDVVLVQTDFAIKYINATASTLLTNLTSEFQKKVRTDYYKKLSNILKAVSDVLTKDIMNIKNKIDEDKSNGIKGLLKWMHNGNDMYTLEFIKENSNASPNLSDKFRGYSNMVLQYVEHQANTPGQTANLPTDQSERVKDIKTVLDNLLGYLTINDTKVHNFDHIYVSYLTALNDSLSKLSPSFSSPSPLLAPLKAGLSNFTAQLGLAYVNRYSGKQFQGELLKEVKSKDAAEKPTTPKKPVFELTPEGRNCAKVCLTIVEMVMSSLTVLSINCKSLGGIQINKSTDLGKLFDGLGFIVSDQGKQNGELHDCDKILGEHISKRFTLPISGVKNNEHLILCKSNVRNKIKAFHLFNILECLSTHLTEYNKVCHLTVPTHPQYPCSVRDMLSWLAGLPFTSVYAKIESHCSKLLGEEVEDAAKRSKDPDPVISNILKGELYKTLRATCLHSYRVVNTIQGHGHGVPNADYPYACDVSNNSRNFHYPANVSGVFDMLRDICKRLWTALYFLHAQCQYTTSQANGWYDCEYGRNVSGYQWLCNTVQCSYQEGNQTPNQMGNQRCNQIGNQPCDQRPKCGVKSPLQSFLEDGLSGFLPHALTFEGTKLKCATCPMASPGTPCITPMGFGNLGYVASLSGTGKDIAAVLHFVANDADALLASLYRGLSLLCPVPPSSLSDMISFYCLLFRNWKSKTYSYNEKYVQAIKSVIESCFPFKNCRSLHNNYEAKSLTTSYSYVNCIVDNHPGYKVENEIMHYDLSGIVMGHECPSGVCIPYLMPLGHYTNHTFPAKHARLYVSWMIYLPWTFKKMLDDLLNDFHNISCKASGCLSCTCTVGKHGDMIEDAAVCNCSSIVQCGGVLRMLYKYGMTLYNASELNKRKKTCHDFYSKLKQLLNSSQFDYFFKTIDNFFFAIRAPFIWLNVALWLLSLLYLLHIMVIRLDLLHIKSHLHSPSSHRIAAQSLLAAARVGRLGKISYLQP</sequence>
<reference evidence="2" key="1">
    <citation type="journal article" date="2014" name="Nucleic Acids Res.">
        <title>The evolutionary dynamics of variant antigen genes in Babesia reveal a history of genomic innovation underlying host-parasite interaction.</title>
        <authorList>
            <person name="Jackson A.P."/>
            <person name="Otto T.D."/>
            <person name="Darby A."/>
            <person name="Ramaprasad A."/>
            <person name="Xia D."/>
            <person name="Echaide I.E."/>
            <person name="Farber M."/>
            <person name="Gahlot S."/>
            <person name="Gamble J."/>
            <person name="Gupta D."/>
            <person name="Gupta Y."/>
            <person name="Jackson L."/>
            <person name="Malandrin L."/>
            <person name="Malas T.B."/>
            <person name="Moussa E."/>
            <person name="Nair M."/>
            <person name="Reid AJ."/>
            <person name="Sanders M."/>
            <person name="Sharma J."/>
            <person name="Tracey A."/>
            <person name="Quail M.A."/>
            <person name="Weir W."/>
            <person name="Wastling J.M."/>
            <person name="Hall N."/>
            <person name="Willadsen P."/>
            <person name="Lingelbach K."/>
            <person name="Shiels B."/>
            <person name="Tait A."/>
            <person name="Berriman M."/>
            <person name="Allred D.R."/>
            <person name="Pain A."/>
        </authorList>
    </citation>
    <scope>NUCLEOTIDE SEQUENCE</scope>
    <source>
        <strain evidence="2">Bond</strain>
    </source>
</reference>
<evidence type="ECO:0000256" key="1">
    <source>
        <dbReference type="SAM" id="Phobius"/>
    </source>
</evidence>
<organism evidence="2">
    <name type="scientific">Babesia bigemina</name>
    <dbReference type="NCBI Taxonomy" id="5866"/>
    <lineage>
        <taxon>Eukaryota</taxon>
        <taxon>Sar</taxon>
        <taxon>Alveolata</taxon>
        <taxon>Apicomplexa</taxon>
        <taxon>Aconoidasida</taxon>
        <taxon>Piroplasmida</taxon>
        <taxon>Babesiidae</taxon>
        <taxon>Babesia</taxon>
    </lineage>
</organism>
<dbReference type="VEuPathDB" id="PiroplasmaDB:BBBOND_0000530"/>
<keyword evidence="1" id="KW-0812">Transmembrane</keyword>
<dbReference type="OrthoDB" id="367034at2759"/>
<dbReference type="EMBL" id="LK054863">
    <property type="protein sequence ID" value="CDR71403.1"/>
    <property type="molecule type" value="Genomic_DNA"/>
</dbReference>
<dbReference type="KEGG" id="bbig:BBBOND_0000530"/>
<keyword evidence="1" id="KW-0472">Membrane</keyword>